<dbReference type="GO" id="GO:0005737">
    <property type="term" value="C:cytoplasm"/>
    <property type="evidence" value="ECO:0007669"/>
    <property type="project" value="UniProtKB-SubCell"/>
</dbReference>
<dbReference type="GO" id="GO:0016787">
    <property type="term" value="F:hydrolase activity"/>
    <property type="evidence" value="ECO:0007669"/>
    <property type="project" value="UniProtKB-KW"/>
</dbReference>
<dbReference type="Pfam" id="PF26217">
    <property type="entry name" value="GDPGP1_N"/>
    <property type="match status" value="1"/>
</dbReference>
<dbReference type="GO" id="GO:0000166">
    <property type="term" value="F:nucleotide binding"/>
    <property type="evidence" value="ECO:0007669"/>
    <property type="project" value="UniProtKB-KW"/>
</dbReference>
<dbReference type="InterPro" id="IPR026506">
    <property type="entry name" value="GDPGP"/>
</dbReference>
<dbReference type="GO" id="GO:0006006">
    <property type="term" value="P:glucose metabolic process"/>
    <property type="evidence" value="ECO:0007669"/>
    <property type="project" value="TreeGrafter"/>
</dbReference>
<organism evidence="2">
    <name type="scientific">Ananas comosus var. bracteatus</name>
    <name type="common">red pineapple</name>
    <dbReference type="NCBI Taxonomy" id="296719"/>
    <lineage>
        <taxon>Eukaryota</taxon>
        <taxon>Viridiplantae</taxon>
        <taxon>Streptophyta</taxon>
        <taxon>Embryophyta</taxon>
        <taxon>Tracheophyta</taxon>
        <taxon>Spermatophyta</taxon>
        <taxon>Magnoliopsida</taxon>
        <taxon>Liliopsida</taxon>
        <taxon>Poales</taxon>
        <taxon>Bromeliaceae</taxon>
        <taxon>Bromelioideae</taxon>
        <taxon>Ananas</taxon>
    </lineage>
</organism>
<dbReference type="GO" id="GO:0005085">
    <property type="term" value="F:guanyl-nucleotide exchange factor activity"/>
    <property type="evidence" value="ECO:0007669"/>
    <property type="project" value="UniProtKB-KW"/>
</dbReference>
<dbReference type="EMBL" id="LR862143">
    <property type="protein sequence ID" value="CAD1823282.1"/>
    <property type="molecule type" value="Genomic_DNA"/>
</dbReference>
<proteinExistence type="predicted"/>
<sequence length="195" mass="20882">MPLRVLFPLWTECWASSSSVLPVAPFPVSEALDAAPAPVPSLDAAPAPVPSLDETLDAAPAPVPSLDEMLGRRSLRGLRAIPLWASISPPGSGSSRSFSISFRRPSVLEGEKESSELLPLTVLPKDGVLIIANGNPVEYGHVCLVPYVSHQLPLFWDRKILGLVTQIAVEVNNSSFRVFLDNASTTSGHIHFQLG</sequence>
<gene>
    <name evidence="2" type="ORF">CB5_LOCUS6493</name>
</gene>
<dbReference type="InterPro" id="IPR058866">
    <property type="entry name" value="GDPGP1_N"/>
</dbReference>
<accession>A0A6V7NXC9</accession>
<evidence type="ECO:0000259" key="1">
    <source>
        <dbReference type="Pfam" id="PF26217"/>
    </source>
</evidence>
<dbReference type="PANTHER" id="PTHR20884">
    <property type="entry name" value="GDP-D-GLUCOSE PHOSPHORYLASE 1"/>
    <property type="match status" value="1"/>
</dbReference>
<protein>
    <recommendedName>
        <fullName evidence="1">GDPGP1-like N-terminal domain-containing protein</fullName>
    </recommendedName>
</protein>
<reference evidence="2" key="1">
    <citation type="submission" date="2020-07" db="EMBL/GenBank/DDBJ databases">
        <authorList>
            <person name="Lin J."/>
        </authorList>
    </citation>
    <scope>NUCLEOTIDE SEQUENCE</scope>
</reference>
<dbReference type="GO" id="GO:0080048">
    <property type="term" value="F:GDP-D-glucose phosphorylase activity"/>
    <property type="evidence" value="ECO:0007669"/>
    <property type="project" value="InterPro"/>
</dbReference>
<name>A0A6V7NXC9_ANACO</name>
<dbReference type="PANTHER" id="PTHR20884:SF9">
    <property type="entry name" value="OS12G0612100 PROTEIN"/>
    <property type="match status" value="1"/>
</dbReference>
<feature type="domain" description="GDPGP1-like N-terminal" evidence="1">
    <location>
        <begin position="109"/>
        <end position="194"/>
    </location>
</feature>
<dbReference type="AlphaFoldDB" id="A0A6V7NXC9"/>
<evidence type="ECO:0000313" key="2">
    <source>
        <dbReference type="EMBL" id="CAD1823282.1"/>
    </source>
</evidence>